<dbReference type="EMBL" id="SGVY01000011">
    <property type="protein sequence ID" value="TFH82614.1"/>
    <property type="molecule type" value="Genomic_DNA"/>
</dbReference>
<keyword evidence="1" id="KW-0732">Signal</keyword>
<dbReference type="InterPro" id="IPR025665">
    <property type="entry name" value="Beta-barrel_OMP_2"/>
</dbReference>
<feature type="domain" description="Outer membrane protein beta-barrel" evidence="2">
    <location>
        <begin position="20"/>
        <end position="206"/>
    </location>
</feature>
<dbReference type="Proteomes" id="UP000297872">
    <property type="component" value="Unassembled WGS sequence"/>
</dbReference>
<evidence type="ECO:0000256" key="1">
    <source>
        <dbReference type="SAM" id="SignalP"/>
    </source>
</evidence>
<feature type="chain" id="PRO_5021399705" evidence="1">
    <location>
        <begin position="22"/>
        <end position="239"/>
    </location>
</feature>
<dbReference type="Pfam" id="PF13568">
    <property type="entry name" value="OMP_b-brl_2"/>
    <property type="match status" value="1"/>
</dbReference>
<feature type="signal peptide" evidence="1">
    <location>
        <begin position="1"/>
        <end position="21"/>
    </location>
</feature>
<comment type="caution">
    <text evidence="3">The sequence shown here is derived from an EMBL/GenBank/DDBJ whole genome shotgun (WGS) entry which is preliminary data.</text>
</comment>
<dbReference type="InterPro" id="IPR011250">
    <property type="entry name" value="OMP/PagP_B-barrel"/>
</dbReference>
<protein>
    <submittedName>
        <fullName evidence="3">PorT family protein</fullName>
    </submittedName>
</protein>
<sequence length="239" mass="26960">MKFSLPLLVTMLLLQITTAQAQESAIKLGVRLGVGISMSPKMGDILVPEDYYSNYSFKDNWQVIPSLAILMQYHRPGDAIGVEGGLAFWQRSGKLTYDDNQSLHYTVTPRYSHLGLFAMLKAYPWKKGLNFSVGGRIGAVLNERGVSYASNQEEERFSQYGYPSVGETERLMREKLSGRMDFSVGGGVGYEIGSHWSVDFRYFYGFPTMVKTETNDFGWAEKNVHSHNLELTASYLFNL</sequence>
<name>A0A4Y8VPY2_9BACT</name>
<evidence type="ECO:0000313" key="4">
    <source>
        <dbReference type="Proteomes" id="UP000297872"/>
    </source>
</evidence>
<dbReference type="SUPFAM" id="SSF56925">
    <property type="entry name" value="OMPA-like"/>
    <property type="match status" value="1"/>
</dbReference>
<keyword evidence="4" id="KW-1185">Reference proteome</keyword>
<evidence type="ECO:0000313" key="3">
    <source>
        <dbReference type="EMBL" id="TFH82614.1"/>
    </source>
</evidence>
<accession>A0A4Y8VPY2</accession>
<gene>
    <name evidence="3" type="ORF">EXN75_05735</name>
</gene>
<dbReference type="AlphaFoldDB" id="A0A4Y8VPY2"/>
<organism evidence="3 4">
    <name type="scientific">Segatella hominis</name>
    <dbReference type="NCBI Taxonomy" id="2518605"/>
    <lineage>
        <taxon>Bacteria</taxon>
        <taxon>Pseudomonadati</taxon>
        <taxon>Bacteroidota</taxon>
        <taxon>Bacteroidia</taxon>
        <taxon>Bacteroidales</taxon>
        <taxon>Prevotellaceae</taxon>
        <taxon>Segatella</taxon>
    </lineage>
</organism>
<dbReference type="OrthoDB" id="1076966at2"/>
<proteinExistence type="predicted"/>
<reference evidence="3 4" key="1">
    <citation type="submission" date="2019-02" db="EMBL/GenBank/DDBJ databases">
        <title>Draft Genome Sequence of the Prevotella sp. BCRC 81118, Isolated from Human Feces.</title>
        <authorList>
            <person name="Huang C.-H."/>
        </authorList>
    </citation>
    <scope>NUCLEOTIDE SEQUENCE [LARGE SCALE GENOMIC DNA]</scope>
    <source>
        <strain evidence="3 4">BCRC 81118</strain>
    </source>
</reference>
<evidence type="ECO:0000259" key="2">
    <source>
        <dbReference type="Pfam" id="PF13568"/>
    </source>
</evidence>